<comment type="catalytic activity">
    <reaction evidence="6">
        <text>N(2)-acetyl-L-ornithine + L-glutamate = N-acetyl-L-glutamate + L-ornithine</text>
        <dbReference type="Rhea" id="RHEA:15349"/>
        <dbReference type="ChEBI" id="CHEBI:29985"/>
        <dbReference type="ChEBI" id="CHEBI:44337"/>
        <dbReference type="ChEBI" id="CHEBI:46911"/>
        <dbReference type="ChEBI" id="CHEBI:57805"/>
        <dbReference type="EC" id="2.3.1.35"/>
    </reaction>
</comment>
<dbReference type="EC" id="2.3.1.35" evidence="6"/>
<comment type="subcellular location">
    <subcellularLocation>
        <location evidence="6">Cytoplasm</location>
    </subcellularLocation>
</comment>
<evidence type="ECO:0000256" key="6">
    <source>
        <dbReference type="HAMAP-Rule" id="MF_01106"/>
    </source>
</evidence>
<feature type="site" description="Involved in the stabilization of negative charge on the oxyanion by the formation of the oxyanion hole" evidence="6">
    <location>
        <position position="119"/>
    </location>
</feature>
<dbReference type="Gene3D" id="3.10.20.340">
    <property type="entry name" value="ArgJ beta chain, C-terminal domain"/>
    <property type="match status" value="1"/>
</dbReference>
<evidence type="ECO:0000256" key="1">
    <source>
        <dbReference type="ARBA" id="ARBA00006774"/>
    </source>
</evidence>
<dbReference type="EMBL" id="JAFIRA010000010">
    <property type="protein sequence ID" value="MCJ2542468.1"/>
    <property type="molecule type" value="Genomic_DNA"/>
</dbReference>
<comment type="similarity">
    <text evidence="1 6">Belongs to the ArgJ family.</text>
</comment>
<feature type="binding site" evidence="6">
    <location>
        <position position="181"/>
    </location>
    <ligand>
        <name>substrate</name>
    </ligand>
</feature>
<accession>A0ABT0C9L5</accession>
<feature type="binding site" evidence="6">
    <location>
        <position position="155"/>
    </location>
    <ligand>
        <name>substrate</name>
    </ligand>
</feature>
<keyword evidence="4 6" id="KW-0068">Autocatalytic cleavage</keyword>
<evidence type="ECO:0000313" key="7">
    <source>
        <dbReference type="EMBL" id="MCJ2542468.1"/>
    </source>
</evidence>
<keyword evidence="6" id="KW-0028">Amino-acid biosynthesis</keyword>
<keyword evidence="3 6" id="KW-0808">Transferase</keyword>
<reference evidence="7" key="1">
    <citation type="submission" date="2021-02" db="EMBL/GenBank/DDBJ databases">
        <title>The CRISPR/cas machinery reduction and long-range gene transfer in the hot spring cyanobacterium Synechococcus.</title>
        <authorList>
            <person name="Dvorak P."/>
            <person name="Jahodarova E."/>
            <person name="Hasler P."/>
            <person name="Poulickova A."/>
        </authorList>
    </citation>
    <scope>NUCLEOTIDE SEQUENCE</scope>
    <source>
        <strain evidence="7">Rupite</strain>
    </source>
</reference>
<comment type="caution">
    <text evidence="7">The sequence shown here is derived from an EMBL/GenBank/DDBJ whole genome shotgun (WGS) entry which is preliminary data.</text>
</comment>
<dbReference type="PANTHER" id="PTHR23100">
    <property type="entry name" value="ARGININE BIOSYNTHESIS BIFUNCTIONAL PROTEIN ARGJ"/>
    <property type="match status" value="1"/>
</dbReference>
<feature type="binding site" evidence="6">
    <location>
        <position position="400"/>
    </location>
    <ligand>
        <name>substrate</name>
    </ligand>
</feature>
<gene>
    <name evidence="6 7" type="primary">argJ</name>
    <name evidence="7" type="ORF">JX360_06030</name>
</gene>
<evidence type="ECO:0000256" key="4">
    <source>
        <dbReference type="ARBA" id="ARBA00022813"/>
    </source>
</evidence>
<protein>
    <recommendedName>
        <fullName evidence="6">Arginine biosynthesis bifunctional protein ArgJ</fullName>
    </recommendedName>
    <domain>
        <recommendedName>
            <fullName evidence="6">Glutamate N-acetyltransferase</fullName>
            <ecNumber evidence="6">2.3.1.35</ecNumber>
        </recommendedName>
        <alternativeName>
            <fullName evidence="6">Ornithine acetyltransferase</fullName>
            <shortName evidence="6">OATase</shortName>
        </alternativeName>
        <alternativeName>
            <fullName evidence="6">Ornithine transacetylase</fullName>
        </alternativeName>
    </domain>
    <domain>
        <recommendedName>
            <fullName evidence="6">Amino-acid acetyltransferase</fullName>
            <ecNumber evidence="6">2.3.1.1</ecNumber>
        </recommendedName>
        <alternativeName>
            <fullName evidence="6">N-acetylglutamate synthase</fullName>
            <shortName evidence="6">AGSase</shortName>
        </alternativeName>
    </domain>
    <component>
        <recommendedName>
            <fullName evidence="6">Arginine biosynthesis bifunctional protein ArgJ alpha chain</fullName>
        </recommendedName>
    </component>
    <component>
        <recommendedName>
            <fullName evidence="6">Arginine biosynthesis bifunctional protein ArgJ beta chain</fullName>
        </recommendedName>
    </component>
</protein>
<keyword evidence="6" id="KW-0511">Multifunctional enzyme</keyword>
<dbReference type="NCBIfam" id="NF003802">
    <property type="entry name" value="PRK05388.1"/>
    <property type="match status" value="1"/>
</dbReference>
<organism evidence="7 8">
    <name type="scientific">Thermostichus vulcanus str. 'Rupite'</name>
    <dbReference type="NCBI Taxonomy" id="2813851"/>
    <lineage>
        <taxon>Bacteria</taxon>
        <taxon>Bacillati</taxon>
        <taxon>Cyanobacteriota</taxon>
        <taxon>Cyanophyceae</taxon>
        <taxon>Thermostichales</taxon>
        <taxon>Thermostichaceae</taxon>
        <taxon>Thermostichus</taxon>
    </lineage>
</organism>
<comment type="subunit">
    <text evidence="2 6">Heterotetramer of two alpha and two beta chains.</text>
</comment>
<dbReference type="InterPro" id="IPR016117">
    <property type="entry name" value="ArgJ-like_dom_sf"/>
</dbReference>
<dbReference type="Proteomes" id="UP000830835">
    <property type="component" value="Unassembled WGS sequence"/>
</dbReference>
<evidence type="ECO:0000256" key="3">
    <source>
        <dbReference type="ARBA" id="ARBA00022679"/>
    </source>
</evidence>
<dbReference type="NCBIfam" id="TIGR00120">
    <property type="entry name" value="ArgJ"/>
    <property type="match status" value="1"/>
</dbReference>
<name>A0ABT0C9L5_THEVL</name>
<dbReference type="CDD" id="cd02152">
    <property type="entry name" value="OAT"/>
    <property type="match status" value="1"/>
</dbReference>
<feature type="binding site" evidence="6">
    <location>
        <position position="278"/>
    </location>
    <ligand>
        <name>substrate</name>
    </ligand>
</feature>
<dbReference type="RefSeq" id="WP_244349747.1">
    <property type="nucleotide sequence ID" value="NZ_JAFIRA010000010.1"/>
</dbReference>
<feature type="chain" id="PRO_5044913647" description="Arginine biosynthesis bifunctional protein ArgJ alpha chain" evidence="6">
    <location>
        <begin position="1"/>
        <end position="191"/>
    </location>
</feature>
<comment type="catalytic activity">
    <reaction evidence="6">
        <text>L-glutamate + acetyl-CoA = N-acetyl-L-glutamate + CoA + H(+)</text>
        <dbReference type="Rhea" id="RHEA:24292"/>
        <dbReference type="ChEBI" id="CHEBI:15378"/>
        <dbReference type="ChEBI" id="CHEBI:29985"/>
        <dbReference type="ChEBI" id="CHEBI:44337"/>
        <dbReference type="ChEBI" id="CHEBI:57287"/>
        <dbReference type="ChEBI" id="CHEBI:57288"/>
        <dbReference type="EC" id="2.3.1.1"/>
    </reaction>
</comment>
<keyword evidence="6" id="KW-0963">Cytoplasm</keyword>
<keyword evidence="5 6" id="KW-0012">Acyltransferase</keyword>
<dbReference type="InterPro" id="IPR002813">
    <property type="entry name" value="Arg_biosynth_ArgJ"/>
</dbReference>
<feature type="active site" description="Nucleophile" evidence="6">
    <location>
        <position position="192"/>
    </location>
</feature>
<dbReference type="InterPro" id="IPR042195">
    <property type="entry name" value="ArgJ_beta_C"/>
</dbReference>
<dbReference type="SUPFAM" id="SSF56266">
    <property type="entry name" value="DmpA/ArgJ-like"/>
    <property type="match status" value="1"/>
</dbReference>
<dbReference type="Gene3D" id="3.60.70.12">
    <property type="entry name" value="L-amino peptidase D-ALA esterase/amidase"/>
    <property type="match status" value="1"/>
</dbReference>
<feature type="chain" id="PRO_5044913646" description="Arginine biosynthesis bifunctional protein ArgJ beta chain" evidence="6">
    <location>
        <begin position="192"/>
        <end position="405"/>
    </location>
</feature>
<proteinExistence type="inferred from homology"/>
<comment type="pathway">
    <text evidence="6">Amino-acid biosynthesis; L-arginine biosynthesis; L-ornithine and N-acetyl-L-glutamate from L-glutamate and N(2)-acetyl-L-ornithine (cyclic): step 1/1.</text>
</comment>
<dbReference type="GO" id="GO:0004358">
    <property type="term" value="F:L-glutamate N-acetyltransferase activity, acting on acetyl-L-ornithine as donor"/>
    <property type="evidence" value="ECO:0007669"/>
    <property type="project" value="UniProtKB-EC"/>
</dbReference>
<feature type="site" description="Involved in the stabilization of negative charge on the oxyanion by the formation of the oxyanion hole" evidence="6">
    <location>
        <position position="118"/>
    </location>
</feature>
<sequence>MGSPFQKVEGAVTAPQGFRAAGVAAGLKPSGAPDLALMVSECDAVGAGVFTTNQVKAACVIYGQGILAQQQPVRAILCNAGQANACTGEEGERNNAQLANWVGEQLGIPAAQVLTASTGVIGRQLDMPKIQAALPQLVQSLSTEGGEQAARAIITTDLVTKSIALETEILGHPVRVGGISKGSGMIHPNLATMLAFLTCDAAVEPHLWQQILHKAADLSFNQITVDGDTSTNDMLLALANGKSGIPTIQPDTEAAQILAEMVNTACIHLAKAIARDGEGATKLLEIQVRGAVEDADARHIARVIASSPLVKSAAFGNDPNWGRVAAAAGRAGIPFDSRRLDIRLGDFLLMQAGMPLAFDRQAASEYLKGDPVTFTVDLHQGSGQGTAWGCDLSYDYVRINAEYTT</sequence>
<feature type="binding site" evidence="6">
    <location>
        <position position="192"/>
    </location>
    <ligand>
        <name>substrate</name>
    </ligand>
</feature>
<dbReference type="HAMAP" id="MF_01106">
    <property type="entry name" value="ArgJ"/>
    <property type="match status" value="1"/>
</dbReference>
<comment type="function">
    <text evidence="6">Catalyzes two activities which are involved in the cyclic version of arginine biosynthesis: the synthesis of N-acetylglutamate from glutamate and acetyl-CoA as the acetyl donor, and of ornithine by transacetylation between N(2)-acetylornithine and glutamate.</text>
</comment>
<evidence type="ECO:0000313" key="8">
    <source>
        <dbReference type="Proteomes" id="UP000830835"/>
    </source>
</evidence>
<comment type="pathway">
    <text evidence="6">Amino-acid biosynthesis; L-arginine biosynthesis; N(2)-acetyl-L-ornithine from L-glutamate: step 1/4.</text>
</comment>
<dbReference type="EC" id="2.3.1.1" evidence="6"/>
<keyword evidence="8" id="KW-1185">Reference proteome</keyword>
<feature type="binding site" evidence="6">
    <location>
        <position position="405"/>
    </location>
    <ligand>
        <name>substrate</name>
    </ligand>
</feature>
<dbReference type="Pfam" id="PF01960">
    <property type="entry name" value="ArgJ"/>
    <property type="match status" value="1"/>
</dbReference>
<evidence type="ECO:0000256" key="2">
    <source>
        <dbReference type="ARBA" id="ARBA00011475"/>
    </source>
</evidence>
<keyword evidence="6" id="KW-0055">Arginine biosynthesis</keyword>
<dbReference type="PANTHER" id="PTHR23100:SF0">
    <property type="entry name" value="ARGININE BIOSYNTHESIS BIFUNCTIONAL PROTEIN ARGJ, MITOCHONDRIAL"/>
    <property type="match status" value="1"/>
</dbReference>
<evidence type="ECO:0000256" key="5">
    <source>
        <dbReference type="ARBA" id="ARBA00023315"/>
    </source>
</evidence>
<feature type="site" description="Cleavage; by autolysis" evidence="6">
    <location>
        <begin position="191"/>
        <end position="192"/>
    </location>
</feature>